<evidence type="ECO:0000256" key="4">
    <source>
        <dbReference type="ARBA" id="ARBA00022692"/>
    </source>
</evidence>
<dbReference type="PROSITE" id="PS50928">
    <property type="entry name" value="ABC_TM1"/>
    <property type="match status" value="1"/>
</dbReference>
<dbReference type="Gene3D" id="1.10.3720.10">
    <property type="entry name" value="MetI-like"/>
    <property type="match status" value="1"/>
</dbReference>
<proteinExistence type="inferred from homology"/>
<dbReference type="InterPro" id="IPR035906">
    <property type="entry name" value="MetI-like_sf"/>
</dbReference>
<gene>
    <name evidence="9" type="ORF">ENQ20_05860</name>
</gene>
<organism evidence="9">
    <name type="scientific">Caldilinea aerophila</name>
    <dbReference type="NCBI Taxonomy" id="133453"/>
    <lineage>
        <taxon>Bacteria</taxon>
        <taxon>Bacillati</taxon>
        <taxon>Chloroflexota</taxon>
        <taxon>Caldilineae</taxon>
        <taxon>Caldilineales</taxon>
        <taxon>Caldilineaceae</taxon>
        <taxon>Caldilinea</taxon>
    </lineage>
</organism>
<evidence type="ECO:0000256" key="2">
    <source>
        <dbReference type="ARBA" id="ARBA00022448"/>
    </source>
</evidence>
<keyword evidence="4 7" id="KW-0812">Transmembrane</keyword>
<keyword evidence="5 7" id="KW-1133">Transmembrane helix</keyword>
<dbReference type="Pfam" id="PF00528">
    <property type="entry name" value="BPD_transp_1"/>
    <property type="match status" value="1"/>
</dbReference>
<dbReference type="InterPro" id="IPR000515">
    <property type="entry name" value="MetI-like"/>
</dbReference>
<feature type="transmembrane region" description="Helical" evidence="7">
    <location>
        <begin position="85"/>
        <end position="103"/>
    </location>
</feature>
<dbReference type="GO" id="GO:0005886">
    <property type="term" value="C:plasma membrane"/>
    <property type="evidence" value="ECO:0007669"/>
    <property type="project" value="UniProtKB-SubCell"/>
</dbReference>
<dbReference type="AlphaFoldDB" id="A0A7C1JNZ0"/>
<evidence type="ECO:0000256" key="5">
    <source>
        <dbReference type="ARBA" id="ARBA00022989"/>
    </source>
</evidence>
<evidence type="ECO:0000259" key="8">
    <source>
        <dbReference type="PROSITE" id="PS50928"/>
    </source>
</evidence>
<dbReference type="InterPro" id="IPR051393">
    <property type="entry name" value="ABC_transporter_permease"/>
</dbReference>
<dbReference type="GO" id="GO:0055085">
    <property type="term" value="P:transmembrane transport"/>
    <property type="evidence" value="ECO:0007669"/>
    <property type="project" value="InterPro"/>
</dbReference>
<evidence type="ECO:0000313" key="9">
    <source>
        <dbReference type="EMBL" id="HDX31005.1"/>
    </source>
</evidence>
<evidence type="ECO:0000256" key="1">
    <source>
        <dbReference type="ARBA" id="ARBA00004651"/>
    </source>
</evidence>
<comment type="caution">
    <text evidence="9">The sequence shown here is derived from an EMBL/GenBank/DDBJ whole genome shotgun (WGS) entry which is preliminary data.</text>
</comment>
<dbReference type="EMBL" id="DSMG01000065">
    <property type="protein sequence ID" value="HDX31005.1"/>
    <property type="molecule type" value="Genomic_DNA"/>
</dbReference>
<feature type="transmembrane region" description="Helical" evidence="7">
    <location>
        <begin position="29"/>
        <end position="49"/>
    </location>
</feature>
<comment type="similarity">
    <text evidence="7">Belongs to the binding-protein-dependent transport system permease family.</text>
</comment>
<keyword evidence="3" id="KW-1003">Cell membrane</keyword>
<feature type="transmembrane region" description="Helical" evidence="7">
    <location>
        <begin position="61"/>
        <end position="79"/>
    </location>
</feature>
<keyword evidence="2 7" id="KW-0813">Transport</keyword>
<evidence type="ECO:0000256" key="7">
    <source>
        <dbReference type="RuleBase" id="RU363032"/>
    </source>
</evidence>
<dbReference type="PANTHER" id="PTHR30193">
    <property type="entry name" value="ABC TRANSPORTER PERMEASE PROTEIN"/>
    <property type="match status" value="1"/>
</dbReference>
<comment type="subcellular location">
    <subcellularLocation>
        <location evidence="1 7">Cell membrane</location>
        <topology evidence="1 7">Multi-pass membrane protein</topology>
    </subcellularLocation>
</comment>
<evidence type="ECO:0000256" key="3">
    <source>
        <dbReference type="ARBA" id="ARBA00022475"/>
    </source>
</evidence>
<accession>A0A7C1JNZ0</accession>
<name>A0A7C1JNZ0_9CHLR</name>
<feature type="domain" description="ABC transmembrane type-1" evidence="8">
    <location>
        <begin position="1"/>
        <end position="102"/>
    </location>
</feature>
<keyword evidence="6 7" id="KW-0472">Membrane</keyword>
<evidence type="ECO:0000256" key="6">
    <source>
        <dbReference type="ARBA" id="ARBA00023136"/>
    </source>
</evidence>
<dbReference type="PANTHER" id="PTHR30193:SF1">
    <property type="entry name" value="ABC TRANSPORTER PERMEASE PROTEIN YESP-RELATED"/>
    <property type="match status" value="1"/>
</dbReference>
<sequence>MIATEAQLWQPPVDGAGEVAKFRYVTLPMLSPVLFFNLVLGIIAGFQYFAQAYVMTQGGPLNATLFYALYLYLNAFKFLKMGYAAALAWILFLIIIVVTIWQVRLARRWVYYEFE</sequence>
<reference evidence="9" key="1">
    <citation type="journal article" date="2020" name="mSystems">
        <title>Genome- and Community-Level Interaction Insights into Carbon Utilization and Element Cycling Functions of Hydrothermarchaeota in Hydrothermal Sediment.</title>
        <authorList>
            <person name="Zhou Z."/>
            <person name="Liu Y."/>
            <person name="Xu W."/>
            <person name="Pan J."/>
            <person name="Luo Z.H."/>
            <person name="Li M."/>
        </authorList>
    </citation>
    <scope>NUCLEOTIDE SEQUENCE [LARGE SCALE GENOMIC DNA]</scope>
    <source>
        <strain evidence="9">SpSt-289</strain>
    </source>
</reference>
<dbReference type="SUPFAM" id="SSF161098">
    <property type="entry name" value="MetI-like"/>
    <property type="match status" value="1"/>
</dbReference>
<protein>
    <submittedName>
        <fullName evidence="9">Sugar ABC transporter permease</fullName>
    </submittedName>
</protein>